<protein>
    <submittedName>
        <fullName evidence="2">Mycothiol system anti-sigma-R factor</fullName>
    </submittedName>
</protein>
<evidence type="ECO:0000313" key="3">
    <source>
        <dbReference type="Proteomes" id="UP001519654"/>
    </source>
</evidence>
<evidence type="ECO:0000259" key="1">
    <source>
        <dbReference type="Pfam" id="PF13490"/>
    </source>
</evidence>
<comment type="caution">
    <text evidence="2">The sequence shown here is derived from an EMBL/GenBank/DDBJ whole genome shotgun (WGS) entry which is preliminary data.</text>
</comment>
<proteinExistence type="predicted"/>
<dbReference type="InterPro" id="IPR024020">
    <property type="entry name" value="Anit_sigma_mycothiol_RsrA"/>
</dbReference>
<dbReference type="Proteomes" id="UP001519654">
    <property type="component" value="Unassembled WGS sequence"/>
</dbReference>
<dbReference type="Pfam" id="PF13490">
    <property type="entry name" value="zf-HC2"/>
    <property type="match status" value="1"/>
</dbReference>
<accession>A0ABS5Z569</accession>
<keyword evidence="3" id="KW-1185">Reference proteome</keyword>
<evidence type="ECO:0000313" key="2">
    <source>
        <dbReference type="EMBL" id="MBU2670838.1"/>
    </source>
</evidence>
<name>A0ABS5Z569_9ACTN</name>
<dbReference type="RefSeq" id="WP_215796073.1">
    <property type="nucleotide sequence ID" value="NZ_JAHKKG010000024.1"/>
</dbReference>
<feature type="domain" description="Putative zinc-finger" evidence="1">
    <location>
        <begin position="16"/>
        <end position="46"/>
    </location>
</feature>
<organism evidence="2 3">
    <name type="scientific">Paractinoplanes bogorensis</name>
    <dbReference type="NCBI Taxonomy" id="1610840"/>
    <lineage>
        <taxon>Bacteria</taxon>
        <taxon>Bacillati</taxon>
        <taxon>Actinomycetota</taxon>
        <taxon>Actinomycetes</taxon>
        <taxon>Micromonosporales</taxon>
        <taxon>Micromonosporaceae</taxon>
        <taxon>Paractinoplanes</taxon>
    </lineage>
</organism>
<dbReference type="NCBIfam" id="TIGR03988">
    <property type="entry name" value="antisig_RsrA"/>
    <property type="match status" value="1"/>
</dbReference>
<dbReference type="InterPro" id="IPR027383">
    <property type="entry name" value="Znf_put"/>
</dbReference>
<gene>
    <name evidence="2" type="primary">rsrA</name>
    <name evidence="2" type="ORF">KOI35_45790</name>
</gene>
<sequence>MSGLNGEDHETDCGIVISEVYLYLDLECSEDRRTLIQKHLDDCDGCLREYGIEHEVKALVSRCCGDEKAPRELRERLRIKLDQLEVQVETREYLP</sequence>
<reference evidence="2 3" key="1">
    <citation type="submission" date="2021-06" db="EMBL/GenBank/DDBJ databases">
        <title>Actinoplanes lichenicola sp. nov., and Actinoplanes ovalisporus sp. nov., isolated from lichen in Thailand.</title>
        <authorList>
            <person name="Saeng-In P."/>
            <person name="Kanchanasin P."/>
            <person name="Yuki M."/>
            <person name="Kudo T."/>
            <person name="Ohkuma M."/>
            <person name="Phongsopitanun W."/>
            <person name="Tanasupawat S."/>
        </authorList>
    </citation>
    <scope>NUCLEOTIDE SEQUENCE [LARGE SCALE GENOMIC DNA]</scope>
    <source>
        <strain evidence="2 3">NBRC 110975</strain>
    </source>
</reference>
<dbReference type="EMBL" id="JAHKKG010000024">
    <property type="protein sequence ID" value="MBU2670838.1"/>
    <property type="molecule type" value="Genomic_DNA"/>
</dbReference>